<evidence type="ECO:0000313" key="4">
    <source>
        <dbReference type="Proteomes" id="UP000076584"/>
    </source>
</evidence>
<keyword evidence="1" id="KW-0539">Nucleus</keyword>
<keyword evidence="4" id="KW-1185">Reference proteome</keyword>
<reference evidence="3 4" key="1">
    <citation type="submission" date="2015-06" db="EMBL/GenBank/DDBJ databases">
        <title>Survival trade-offs in plant roots during colonization by closely related pathogenic and mutualistic fungi.</title>
        <authorList>
            <person name="Hacquard S."/>
            <person name="Kracher B."/>
            <person name="Hiruma K."/>
            <person name="Weinman A."/>
            <person name="Muench P."/>
            <person name="Garrido Oter R."/>
            <person name="Ver Loren van Themaat E."/>
            <person name="Dallerey J.-F."/>
            <person name="Damm U."/>
            <person name="Henrissat B."/>
            <person name="Lespinet O."/>
            <person name="Thon M."/>
            <person name="Kemen E."/>
            <person name="McHardy A.C."/>
            <person name="Schulze-Lefert P."/>
            <person name="O'Connell R.J."/>
        </authorList>
    </citation>
    <scope>NUCLEOTIDE SEQUENCE [LARGE SCALE GENOMIC DNA]</scope>
    <source>
        <strain evidence="3 4">MAFF 238704</strain>
    </source>
</reference>
<name>A0A167AWF2_COLIC</name>
<sequence>MVYCGKPSKGCENCRTKKICLGYRDQMDLMFRDENTRTQARFRQWHARTCGSASISASNASSSLLFAADSYVMQVNCATPAFSLSPPTEDVVINHFYHTILDNLSDEDPVRYLHSQLPNLYASCDPGSALRLATEAISYAASRKLVQKAALLCRKRYVQAIKAIGQAIQDPTKVGNDQTLYAILLLCGYETMLRDPSTTLAWGAHVDGAAALVKFRGISEAHSSLSRSMFWFVRRNLVLGHMQLCKPVDDVFSVLDMLAPSQESPEYHLISKAAEIPNLQYRSNCMFIQPQDAIKNDVENLFHSARALDREILDWARTVPTTWSYTAAMNANDLASSDFTPRQVHRYPNIYIARVWNFYRVSRLIIQSLLTRAISWMSTSMDLNDFDEGGQIEKSSMELVNDICASVPFLLGYDLTKMKLPSTSGGSKQERTSRSGIEKNGPARNGRFSLIWPLHISCSSSSVPQAQRDWMRMQLRFLANCGEKQAQVVCFTRSQILLGGIDHDRFDCV</sequence>
<dbReference type="AlphaFoldDB" id="A0A167AWF2"/>
<dbReference type="InterPro" id="IPR053175">
    <property type="entry name" value="DHMBA_Reg_Transcription_Factor"/>
</dbReference>
<accession>A0A167AWF2</accession>
<evidence type="ECO:0000256" key="2">
    <source>
        <dbReference type="SAM" id="MobiDB-lite"/>
    </source>
</evidence>
<protein>
    <submittedName>
        <fullName evidence="3">C6 zinc finger protein</fullName>
    </submittedName>
</protein>
<dbReference type="PANTHER" id="PTHR38791:SF13">
    <property type="entry name" value="ZN(2)-C6 FUNGAL-TYPE DOMAIN-CONTAINING PROTEIN"/>
    <property type="match status" value="1"/>
</dbReference>
<dbReference type="OrthoDB" id="4220372at2759"/>
<dbReference type="STRING" id="1573173.A0A167AWF2"/>
<dbReference type="PANTHER" id="PTHR38791">
    <property type="entry name" value="ZN(II)2CYS6 TRANSCRIPTION FACTOR (EUROFUNG)-RELATED-RELATED"/>
    <property type="match status" value="1"/>
</dbReference>
<evidence type="ECO:0000256" key="1">
    <source>
        <dbReference type="ARBA" id="ARBA00023242"/>
    </source>
</evidence>
<dbReference type="Pfam" id="PF11951">
    <property type="entry name" value="Fungal_trans_2"/>
    <property type="match status" value="1"/>
</dbReference>
<feature type="compositionally biased region" description="Basic and acidic residues" evidence="2">
    <location>
        <begin position="428"/>
        <end position="437"/>
    </location>
</feature>
<dbReference type="InterPro" id="IPR021858">
    <property type="entry name" value="Fun_TF"/>
</dbReference>
<dbReference type="EMBL" id="LFIW01001857">
    <property type="protein sequence ID" value="KZL80607.1"/>
    <property type="molecule type" value="Genomic_DNA"/>
</dbReference>
<organism evidence="3 4">
    <name type="scientific">Colletotrichum incanum</name>
    <name type="common">Soybean anthracnose fungus</name>
    <dbReference type="NCBI Taxonomy" id="1573173"/>
    <lineage>
        <taxon>Eukaryota</taxon>
        <taxon>Fungi</taxon>
        <taxon>Dikarya</taxon>
        <taxon>Ascomycota</taxon>
        <taxon>Pezizomycotina</taxon>
        <taxon>Sordariomycetes</taxon>
        <taxon>Hypocreomycetidae</taxon>
        <taxon>Glomerellales</taxon>
        <taxon>Glomerellaceae</taxon>
        <taxon>Colletotrichum</taxon>
        <taxon>Colletotrichum spaethianum species complex</taxon>
    </lineage>
</organism>
<proteinExistence type="predicted"/>
<comment type="caution">
    <text evidence="3">The sequence shown here is derived from an EMBL/GenBank/DDBJ whole genome shotgun (WGS) entry which is preliminary data.</text>
</comment>
<dbReference type="Proteomes" id="UP000076584">
    <property type="component" value="Unassembled WGS sequence"/>
</dbReference>
<feature type="region of interest" description="Disordered" evidence="2">
    <location>
        <begin position="421"/>
        <end position="442"/>
    </location>
</feature>
<evidence type="ECO:0000313" key="3">
    <source>
        <dbReference type="EMBL" id="KZL80607.1"/>
    </source>
</evidence>
<gene>
    <name evidence="3" type="ORF">CI238_10447</name>
</gene>